<evidence type="ECO:0000256" key="2">
    <source>
        <dbReference type="ARBA" id="ARBA00022448"/>
    </source>
</evidence>
<feature type="transmembrane region" description="Helical" evidence="6">
    <location>
        <begin position="83"/>
        <end position="106"/>
    </location>
</feature>
<keyword evidence="4 6" id="KW-1133">Transmembrane helix</keyword>
<comment type="caution">
    <text evidence="8">The sequence shown here is derived from an EMBL/GenBank/DDBJ whole genome shotgun (WGS) entry which is preliminary data.</text>
</comment>
<gene>
    <name evidence="8" type="ORF">RH857_07090</name>
</gene>
<dbReference type="InterPro" id="IPR035906">
    <property type="entry name" value="MetI-like_sf"/>
</dbReference>
<feature type="transmembrane region" description="Helical" evidence="6">
    <location>
        <begin position="180"/>
        <end position="202"/>
    </location>
</feature>
<proteinExistence type="inferred from homology"/>
<comment type="similarity">
    <text evidence="6">Belongs to the binding-protein-dependent transport system permease family.</text>
</comment>
<dbReference type="PANTHER" id="PTHR30177:SF4">
    <property type="entry name" value="OSMOPROTECTANT IMPORT PERMEASE PROTEIN OSMW"/>
    <property type="match status" value="1"/>
</dbReference>
<comment type="subcellular location">
    <subcellularLocation>
        <location evidence="6">Cell membrane</location>
        <topology evidence="6">Multi-pass membrane protein</topology>
    </subcellularLocation>
    <subcellularLocation>
        <location evidence="1">Membrane</location>
        <topology evidence="1">Multi-pass membrane protein</topology>
    </subcellularLocation>
</comment>
<evidence type="ECO:0000256" key="4">
    <source>
        <dbReference type="ARBA" id="ARBA00022989"/>
    </source>
</evidence>
<dbReference type="CDD" id="cd06261">
    <property type="entry name" value="TM_PBP2"/>
    <property type="match status" value="1"/>
</dbReference>
<dbReference type="PROSITE" id="PS50928">
    <property type="entry name" value="ABC_TM1"/>
    <property type="match status" value="1"/>
</dbReference>
<evidence type="ECO:0000313" key="8">
    <source>
        <dbReference type="EMBL" id="MDR5711898.1"/>
    </source>
</evidence>
<evidence type="ECO:0000256" key="1">
    <source>
        <dbReference type="ARBA" id="ARBA00004141"/>
    </source>
</evidence>
<dbReference type="SUPFAM" id="SSF161098">
    <property type="entry name" value="MetI-like"/>
    <property type="match status" value="1"/>
</dbReference>
<evidence type="ECO:0000256" key="5">
    <source>
        <dbReference type="ARBA" id="ARBA00023136"/>
    </source>
</evidence>
<feature type="domain" description="ABC transmembrane type-1" evidence="7">
    <location>
        <begin position="17"/>
        <end position="199"/>
    </location>
</feature>
<dbReference type="InterPro" id="IPR051204">
    <property type="entry name" value="ABC_transp_perm/SBD"/>
</dbReference>
<keyword evidence="2 6" id="KW-0813">Transport</keyword>
<dbReference type="Proteomes" id="UP001260872">
    <property type="component" value="Unassembled WGS sequence"/>
</dbReference>
<feature type="transmembrane region" description="Helical" evidence="6">
    <location>
        <begin position="48"/>
        <end position="71"/>
    </location>
</feature>
<feature type="transmembrane region" description="Helical" evidence="6">
    <location>
        <begin position="20"/>
        <end position="41"/>
    </location>
</feature>
<protein>
    <submittedName>
        <fullName evidence="8">ABC transporter permease</fullName>
    </submittedName>
</protein>
<evidence type="ECO:0000259" key="7">
    <source>
        <dbReference type="PROSITE" id="PS50928"/>
    </source>
</evidence>
<feature type="transmembrane region" description="Helical" evidence="6">
    <location>
        <begin position="127"/>
        <end position="160"/>
    </location>
</feature>
<keyword evidence="9" id="KW-1185">Reference proteome</keyword>
<accession>A0ABU1FTA5</accession>
<evidence type="ECO:0000256" key="3">
    <source>
        <dbReference type="ARBA" id="ARBA00022692"/>
    </source>
</evidence>
<dbReference type="RefSeq" id="WP_310537278.1">
    <property type="nucleotide sequence ID" value="NZ_BAAAOC010000089.1"/>
</dbReference>
<dbReference type="PANTHER" id="PTHR30177">
    <property type="entry name" value="GLYCINE BETAINE/L-PROLINE TRANSPORT SYSTEM PERMEASE PROTEIN PROW"/>
    <property type="match status" value="1"/>
</dbReference>
<keyword evidence="5 6" id="KW-0472">Membrane</keyword>
<dbReference type="Pfam" id="PF00528">
    <property type="entry name" value="BPD_transp_1"/>
    <property type="match status" value="1"/>
</dbReference>
<evidence type="ECO:0000256" key="6">
    <source>
        <dbReference type="RuleBase" id="RU363032"/>
    </source>
</evidence>
<evidence type="ECO:0000313" key="9">
    <source>
        <dbReference type="Proteomes" id="UP001260872"/>
    </source>
</evidence>
<name>A0ABU1FTA5_9MICC</name>
<dbReference type="EMBL" id="JAVKGT010000015">
    <property type="protein sequence ID" value="MDR5711898.1"/>
    <property type="molecule type" value="Genomic_DNA"/>
</dbReference>
<keyword evidence="3 6" id="KW-0812">Transmembrane</keyword>
<reference evidence="9" key="1">
    <citation type="submission" date="2023-07" db="EMBL/GenBank/DDBJ databases">
        <title>Description of three actinobacteria isolated from air of manufacturing shop in a pharmaceutical factory.</title>
        <authorList>
            <person name="Zhang D.-F."/>
        </authorList>
    </citation>
    <scope>NUCLEOTIDE SEQUENCE [LARGE SCALE GENOMIC DNA]</scope>
    <source>
        <strain evidence="9">CCTCC AB 207010</strain>
    </source>
</reference>
<dbReference type="InterPro" id="IPR000515">
    <property type="entry name" value="MetI-like"/>
</dbReference>
<sequence length="216" mass="23332">MNTTWLSSNLSWILELTFAHLWLTVIPTVVGLLIALPLGWWAHQVPRLYGLIVGTSGLFYTVPSLAFFVLLPGVLGTRILDPLNVIIALTIYTIALMVRVVADGLAAVPQETVQASEAMGYRAFQRFVLVQLPVAVPVILGGLRVAVVSNISIVTMAAIIGVQQLGSLFTQGYSLGLMTPIVTGIVLCLVIAVVLDMLILWLSRAMTPWKPKEVAS</sequence>
<dbReference type="Gene3D" id="1.10.3720.10">
    <property type="entry name" value="MetI-like"/>
    <property type="match status" value="1"/>
</dbReference>
<organism evidence="8 9">
    <name type="scientific">Nesterenkonia flava</name>
    <dbReference type="NCBI Taxonomy" id="469799"/>
    <lineage>
        <taxon>Bacteria</taxon>
        <taxon>Bacillati</taxon>
        <taxon>Actinomycetota</taxon>
        <taxon>Actinomycetes</taxon>
        <taxon>Micrococcales</taxon>
        <taxon>Micrococcaceae</taxon>
        <taxon>Nesterenkonia</taxon>
    </lineage>
</organism>